<evidence type="ECO:0000313" key="1">
    <source>
        <dbReference type="EMBL" id="WVZ96411.1"/>
    </source>
</evidence>
<name>A0AAQ3XE32_PASNO</name>
<sequence length="103" mass="11163">MNHSTTVAKCTCIGNITLLMKIHLPNNQLQGCDTLTFAPRTLWQDSRDPMIIFQAIDLVTSNSLSGKFLQGMLGTLPKLSVLTLSGNYVTNNLTARAHTSTAA</sequence>
<accession>A0AAQ3XE32</accession>
<dbReference type="AlphaFoldDB" id="A0AAQ3XE32"/>
<proteinExistence type="predicted"/>
<dbReference type="InterPro" id="IPR032675">
    <property type="entry name" value="LRR_dom_sf"/>
</dbReference>
<dbReference type="Gene3D" id="3.80.10.10">
    <property type="entry name" value="Ribonuclease Inhibitor"/>
    <property type="match status" value="1"/>
</dbReference>
<evidence type="ECO:0000313" key="2">
    <source>
        <dbReference type="Proteomes" id="UP001341281"/>
    </source>
</evidence>
<keyword evidence="2" id="KW-1185">Reference proteome</keyword>
<reference evidence="1 2" key="1">
    <citation type="submission" date="2024-02" db="EMBL/GenBank/DDBJ databases">
        <title>High-quality chromosome-scale genome assembly of Pensacola bahiagrass (Paspalum notatum Flugge var. saurae).</title>
        <authorList>
            <person name="Vega J.M."/>
            <person name="Podio M."/>
            <person name="Orjuela J."/>
            <person name="Siena L.A."/>
            <person name="Pessino S.C."/>
            <person name="Combes M.C."/>
            <person name="Mariac C."/>
            <person name="Albertini E."/>
            <person name="Pupilli F."/>
            <person name="Ortiz J.P.A."/>
            <person name="Leblanc O."/>
        </authorList>
    </citation>
    <scope>NUCLEOTIDE SEQUENCE [LARGE SCALE GENOMIC DNA]</scope>
    <source>
        <strain evidence="1">R1</strain>
        <tissue evidence="1">Leaf</tissue>
    </source>
</reference>
<gene>
    <name evidence="1" type="ORF">U9M48_042050</name>
</gene>
<dbReference type="Proteomes" id="UP001341281">
    <property type="component" value="Chromosome 10"/>
</dbReference>
<dbReference type="EMBL" id="CP144754">
    <property type="protein sequence ID" value="WVZ96411.1"/>
    <property type="molecule type" value="Genomic_DNA"/>
</dbReference>
<organism evidence="1 2">
    <name type="scientific">Paspalum notatum var. saurae</name>
    <dbReference type="NCBI Taxonomy" id="547442"/>
    <lineage>
        <taxon>Eukaryota</taxon>
        <taxon>Viridiplantae</taxon>
        <taxon>Streptophyta</taxon>
        <taxon>Embryophyta</taxon>
        <taxon>Tracheophyta</taxon>
        <taxon>Spermatophyta</taxon>
        <taxon>Magnoliopsida</taxon>
        <taxon>Liliopsida</taxon>
        <taxon>Poales</taxon>
        <taxon>Poaceae</taxon>
        <taxon>PACMAD clade</taxon>
        <taxon>Panicoideae</taxon>
        <taxon>Andropogonodae</taxon>
        <taxon>Paspaleae</taxon>
        <taxon>Paspalinae</taxon>
        <taxon>Paspalum</taxon>
    </lineage>
</organism>
<protein>
    <submittedName>
        <fullName evidence="1">Uncharacterized protein</fullName>
    </submittedName>
</protein>